<evidence type="ECO:0000256" key="1">
    <source>
        <dbReference type="ARBA" id="ARBA00022801"/>
    </source>
</evidence>
<dbReference type="InterPro" id="IPR029069">
    <property type="entry name" value="HotDog_dom_sf"/>
</dbReference>
<dbReference type="InterPro" id="IPR003736">
    <property type="entry name" value="PAAI_dom"/>
</dbReference>
<dbReference type="EMBL" id="JAPWIJ010000007">
    <property type="protein sequence ID" value="MCZ4520325.1"/>
    <property type="molecule type" value="Genomic_DNA"/>
</dbReference>
<dbReference type="NCBIfam" id="TIGR00369">
    <property type="entry name" value="unchar_dom_1"/>
    <property type="match status" value="1"/>
</dbReference>
<name>A0ABT4MJX4_9NOCA</name>
<dbReference type="Proteomes" id="UP001081071">
    <property type="component" value="Unassembled WGS sequence"/>
</dbReference>
<dbReference type="SUPFAM" id="SSF54637">
    <property type="entry name" value="Thioesterase/thiol ester dehydrase-isomerase"/>
    <property type="match status" value="1"/>
</dbReference>
<evidence type="ECO:0000259" key="2">
    <source>
        <dbReference type="Pfam" id="PF03061"/>
    </source>
</evidence>
<protein>
    <submittedName>
        <fullName evidence="3">PaaI family thioesterase</fullName>
    </submittedName>
</protein>
<dbReference type="Pfam" id="PF03061">
    <property type="entry name" value="4HBT"/>
    <property type="match status" value="1"/>
</dbReference>
<dbReference type="RefSeq" id="WP_269606520.1">
    <property type="nucleotide sequence ID" value="NZ_JAPWIJ010000007.1"/>
</dbReference>
<sequence>MTSDTSDESLARLARAVFDAQPFTRLLGAELVSTDGGIVEVRLRNRPELQQQHGFVHGGVISYLADNAVTFAGGIVLGGDAVTAHCTTNFARPATGEYLIARAHAVSTTRNQAICHCTVYSSDGEIERIVAVAQGTVVRAHTS</sequence>
<proteinExistence type="predicted"/>
<accession>A0ABT4MJX4</accession>
<reference evidence="3" key="1">
    <citation type="submission" date="2022-12" db="EMBL/GenBank/DDBJ databases">
        <authorList>
            <person name="Krivoruchko A.V."/>
            <person name="Elkin A."/>
        </authorList>
    </citation>
    <scope>NUCLEOTIDE SEQUENCE</scope>
    <source>
        <strain evidence="3">IEGM 1391</strain>
    </source>
</reference>
<evidence type="ECO:0000313" key="3">
    <source>
        <dbReference type="EMBL" id="MCZ4520325.1"/>
    </source>
</evidence>
<comment type="caution">
    <text evidence="3">The sequence shown here is derived from an EMBL/GenBank/DDBJ whole genome shotgun (WGS) entry which is preliminary data.</text>
</comment>
<organism evidence="3 4">
    <name type="scientific">Rhodococcus ruber</name>
    <dbReference type="NCBI Taxonomy" id="1830"/>
    <lineage>
        <taxon>Bacteria</taxon>
        <taxon>Bacillati</taxon>
        <taxon>Actinomycetota</taxon>
        <taxon>Actinomycetes</taxon>
        <taxon>Mycobacteriales</taxon>
        <taxon>Nocardiaceae</taxon>
        <taxon>Rhodococcus</taxon>
    </lineage>
</organism>
<evidence type="ECO:0000313" key="4">
    <source>
        <dbReference type="Proteomes" id="UP001081071"/>
    </source>
</evidence>
<keyword evidence="4" id="KW-1185">Reference proteome</keyword>
<dbReference type="PANTHER" id="PTHR42856">
    <property type="entry name" value="ACYL-COENZYME A THIOESTERASE PAAI"/>
    <property type="match status" value="1"/>
</dbReference>
<feature type="domain" description="Thioesterase" evidence="2">
    <location>
        <begin position="53"/>
        <end position="125"/>
    </location>
</feature>
<dbReference type="InterPro" id="IPR052723">
    <property type="entry name" value="Acyl-CoA_thioesterase_PaaI"/>
</dbReference>
<dbReference type="Gene3D" id="3.10.129.10">
    <property type="entry name" value="Hotdog Thioesterase"/>
    <property type="match status" value="1"/>
</dbReference>
<keyword evidence="1" id="KW-0378">Hydrolase</keyword>
<gene>
    <name evidence="3" type="ORF">O4220_17570</name>
</gene>
<dbReference type="CDD" id="cd03443">
    <property type="entry name" value="PaaI_thioesterase"/>
    <property type="match status" value="1"/>
</dbReference>
<dbReference type="PANTHER" id="PTHR42856:SF1">
    <property type="entry name" value="ACYL-COENZYME A THIOESTERASE PAAI"/>
    <property type="match status" value="1"/>
</dbReference>
<dbReference type="InterPro" id="IPR006683">
    <property type="entry name" value="Thioestr_dom"/>
</dbReference>